<dbReference type="EMBL" id="CP016364">
    <property type="protein sequence ID" value="APG46773.1"/>
    <property type="molecule type" value="Genomic_DNA"/>
</dbReference>
<dbReference type="OrthoDB" id="7192657at2"/>
<dbReference type="Proteomes" id="UP000183859">
    <property type="component" value="Chromosome"/>
</dbReference>
<evidence type="ECO:0000256" key="1">
    <source>
        <dbReference type="SAM" id="MobiDB-lite"/>
    </source>
</evidence>
<evidence type="ECO:0000313" key="3">
    <source>
        <dbReference type="Proteomes" id="UP000183859"/>
    </source>
</evidence>
<evidence type="ECO:0000313" key="2">
    <source>
        <dbReference type="EMBL" id="APG46773.1"/>
    </source>
</evidence>
<name>A0A1L3I3T6_9RHOB</name>
<dbReference type="AlphaFoldDB" id="A0A1L3I3T6"/>
<gene>
    <name evidence="2" type="ORF">PhaeoP97_01350</name>
</gene>
<dbReference type="Pfam" id="PF13770">
    <property type="entry name" value="DUF4169"/>
    <property type="match status" value="1"/>
</dbReference>
<proteinExistence type="predicted"/>
<feature type="region of interest" description="Disordered" evidence="1">
    <location>
        <begin position="1"/>
        <end position="68"/>
    </location>
</feature>
<dbReference type="InterPro" id="IPR025227">
    <property type="entry name" value="DUF4169"/>
</dbReference>
<accession>A0A1L3I3T6</accession>
<dbReference type="STRING" id="1844006.PhaeoP97_01350"/>
<feature type="compositionally biased region" description="Basic and acidic residues" evidence="1">
    <location>
        <begin position="37"/>
        <end position="68"/>
    </location>
</feature>
<dbReference type="RefSeq" id="WP_072504410.1">
    <property type="nucleotide sequence ID" value="NZ_CP016364.1"/>
</dbReference>
<organism evidence="2 3">
    <name type="scientific">Phaeobacter porticola</name>
    <dbReference type="NCBI Taxonomy" id="1844006"/>
    <lineage>
        <taxon>Bacteria</taxon>
        <taxon>Pseudomonadati</taxon>
        <taxon>Pseudomonadota</taxon>
        <taxon>Alphaproteobacteria</taxon>
        <taxon>Rhodobacterales</taxon>
        <taxon>Roseobacteraceae</taxon>
        <taxon>Phaeobacter</taxon>
    </lineage>
</organism>
<reference evidence="3" key="1">
    <citation type="submission" date="2016-07" db="EMBL/GenBank/DDBJ databases">
        <title>Phaeobacter portensis sp. nov., a tropodithietic acid producing bacterium isolated from a German harbor.</title>
        <authorList>
            <person name="Freese H.M."/>
            <person name="Bunk B."/>
            <person name="Breider S."/>
            <person name="Brinkhoff T."/>
        </authorList>
    </citation>
    <scope>NUCLEOTIDE SEQUENCE [LARGE SCALE GENOMIC DNA]</scope>
    <source>
        <strain evidence="3">P97</strain>
    </source>
</reference>
<keyword evidence="3" id="KW-1185">Reference proteome</keyword>
<dbReference type="KEGG" id="php:PhaeoP97_01350"/>
<protein>
    <submittedName>
        <fullName evidence="2">Uncharacterized protein</fullName>
    </submittedName>
</protein>
<sequence length="68" mass="7598">MAGSGSGPVNLNRYRKEKARAEKKARADQNAVTYGRTKAEKDLDQARNAQDMRRLDGTKCDDPKTNDD</sequence>